<evidence type="ECO:0000313" key="2">
    <source>
        <dbReference type="EMBL" id="MEE1866876.1"/>
    </source>
</evidence>
<proteinExistence type="predicted"/>
<evidence type="ECO:0000256" key="1">
    <source>
        <dbReference type="SAM" id="SignalP"/>
    </source>
</evidence>
<feature type="signal peptide" evidence="1">
    <location>
        <begin position="1"/>
        <end position="23"/>
    </location>
</feature>
<dbReference type="RefSeq" id="WP_136475526.1">
    <property type="nucleotide sequence ID" value="NZ_JAZDCU010000025.1"/>
</dbReference>
<keyword evidence="3" id="KW-1185">Reference proteome</keyword>
<keyword evidence="1" id="KW-0732">Signal</keyword>
<protein>
    <recommendedName>
        <fullName evidence="4">Secreted protein</fullName>
    </recommendedName>
</protein>
<reference evidence="2 3" key="1">
    <citation type="submission" date="2024-01" db="EMBL/GenBank/DDBJ databases">
        <title>Unpublished Manusciprt.</title>
        <authorList>
            <person name="Duman M."/>
            <person name="Valdes E.G."/>
            <person name="Ajmi N."/>
            <person name="Altun S."/>
            <person name="Saticioglu I.B."/>
        </authorList>
    </citation>
    <scope>NUCLEOTIDE SEQUENCE [LARGE SCALE GENOMIC DNA]</scope>
    <source>
        <strain evidence="2 3">120P</strain>
    </source>
</reference>
<dbReference type="EMBL" id="JAZDQP010000006">
    <property type="protein sequence ID" value="MEE1866876.1"/>
    <property type="molecule type" value="Genomic_DNA"/>
</dbReference>
<accession>A0AB35WQ98</accession>
<evidence type="ECO:0000313" key="3">
    <source>
        <dbReference type="Proteomes" id="UP001307839"/>
    </source>
</evidence>
<name>A0AB35WQ98_9PSED</name>
<comment type="caution">
    <text evidence="2">The sequence shown here is derived from an EMBL/GenBank/DDBJ whole genome shotgun (WGS) entry which is preliminary data.</text>
</comment>
<feature type="chain" id="PRO_5044346897" description="Secreted protein" evidence="1">
    <location>
        <begin position="24"/>
        <end position="98"/>
    </location>
</feature>
<organism evidence="2 3">
    <name type="scientific">Pseudomonas auratipiscis</name>
    <dbReference type="NCBI Taxonomy" id="3115853"/>
    <lineage>
        <taxon>Bacteria</taxon>
        <taxon>Pseudomonadati</taxon>
        <taxon>Pseudomonadota</taxon>
        <taxon>Gammaproteobacteria</taxon>
        <taxon>Pseudomonadales</taxon>
        <taxon>Pseudomonadaceae</taxon>
        <taxon>Pseudomonas</taxon>
    </lineage>
</organism>
<evidence type="ECO:0008006" key="4">
    <source>
        <dbReference type="Google" id="ProtNLM"/>
    </source>
</evidence>
<dbReference type="AlphaFoldDB" id="A0AB35WQ98"/>
<sequence length="98" mass="10330">MRLPSFLALAAASALLLPMGANAGQLPADYQASCVAQAQKQGLTQDKAQMHCKCAGDVLEKNLSDEEIKDLDTLQDGVDASVMKRAQEKVAAVCGPKK</sequence>
<gene>
    <name evidence="2" type="ORF">V0R53_10775</name>
</gene>
<dbReference type="Proteomes" id="UP001307839">
    <property type="component" value="Unassembled WGS sequence"/>
</dbReference>